<keyword evidence="1" id="KW-1133">Transmembrane helix</keyword>
<sequence length="303" mass="36398">MGKRPVWFWFFTLFVILAVLTLGTKPLYEKTVCYFSELFFLAKENIAAILAAFFLVKGKFVLKLFVKKILLLSATGLGKRYLVERVFSYHFKIHFLDHIRHDLKRLFEHIKNNFIRFPLSKKIIAAFAFLGSLGYIGKFMGVMLAIKVFVAKVWSLLLAAVLRTGTAVMYFFTDYIWGSWLAPIMEVILFSWLFSWLEKVPFLTKSIRWIYRTVRVVLQLFDAWAGRIFHHPLRQGLRWLLKKTRQMIYRFIGYKKVPLYMQLRELRRFEPNRHRELIEKRIQRKKKKKRGVSLYHRMRKRRA</sequence>
<evidence type="ECO:0000313" key="2">
    <source>
        <dbReference type="EMBL" id="QOR61594.1"/>
    </source>
</evidence>
<protein>
    <submittedName>
        <fullName evidence="2">Uncharacterized protein</fullName>
    </submittedName>
</protein>
<dbReference type="Proteomes" id="UP000595074">
    <property type="component" value="Chromosome"/>
</dbReference>
<keyword evidence="3" id="KW-1185">Reference proteome</keyword>
<feature type="transmembrane region" description="Helical" evidence="1">
    <location>
        <begin position="35"/>
        <end position="56"/>
    </location>
</feature>
<feature type="transmembrane region" description="Helical" evidence="1">
    <location>
        <begin position="123"/>
        <end position="146"/>
    </location>
</feature>
<feature type="transmembrane region" description="Helical" evidence="1">
    <location>
        <begin position="178"/>
        <end position="197"/>
    </location>
</feature>
<dbReference type="EMBL" id="CP063164">
    <property type="protein sequence ID" value="QOR61594.1"/>
    <property type="molecule type" value="Genomic_DNA"/>
</dbReference>
<accession>A0A7M1S315</accession>
<dbReference type="AlphaFoldDB" id="A0A7M1S315"/>
<proteinExistence type="predicted"/>
<organism evidence="2 3">
    <name type="scientific">Sulfurovum indicum</name>
    <dbReference type="NCBI Taxonomy" id="2779528"/>
    <lineage>
        <taxon>Bacteria</taxon>
        <taxon>Pseudomonadati</taxon>
        <taxon>Campylobacterota</taxon>
        <taxon>Epsilonproteobacteria</taxon>
        <taxon>Campylobacterales</taxon>
        <taxon>Sulfurovaceae</taxon>
        <taxon>Sulfurovum</taxon>
    </lineage>
</organism>
<keyword evidence="1" id="KW-0472">Membrane</keyword>
<dbReference type="RefSeq" id="WP_197548302.1">
    <property type="nucleotide sequence ID" value="NZ_CP063164.1"/>
</dbReference>
<feature type="transmembrane region" description="Helical" evidence="1">
    <location>
        <begin position="6"/>
        <end position="23"/>
    </location>
</feature>
<gene>
    <name evidence="2" type="ORF">IMZ28_09135</name>
</gene>
<evidence type="ECO:0000313" key="3">
    <source>
        <dbReference type="Proteomes" id="UP000595074"/>
    </source>
</evidence>
<name>A0A7M1S315_9BACT</name>
<keyword evidence="1" id="KW-0812">Transmembrane</keyword>
<dbReference type="KEGG" id="sinu:IMZ28_09135"/>
<evidence type="ECO:0000256" key="1">
    <source>
        <dbReference type="SAM" id="Phobius"/>
    </source>
</evidence>
<reference evidence="2 3" key="1">
    <citation type="submission" date="2020-10" db="EMBL/GenBank/DDBJ databases">
        <title>The genome of sulfurovum sp.</title>
        <authorList>
            <person name="Xie S."/>
            <person name="Shao Z."/>
            <person name="Jiang L."/>
        </authorList>
    </citation>
    <scope>NUCLEOTIDE SEQUENCE [LARGE SCALE GENOMIC DNA]</scope>
    <source>
        <strain evidence="2 3">ST-419</strain>
    </source>
</reference>